<keyword evidence="3" id="KW-0326">Glycosidase</keyword>
<organism evidence="3 4">
    <name type="scientific">Amycolatopsis iheyensis</name>
    <dbReference type="NCBI Taxonomy" id="2945988"/>
    <lineage>
        <taxon>Bacteria</taxon>
        <taxon>Bacillati</taxon>
        <taxon>Actinomycetota</taxon>
        <taxon>Actinomycetes</taxon>
        <taxon>Pseudonocardiales</taxon>
        <taxon>Pseudonocardiaceae</taxon>
        <taxon>Amycolatopsis</taxon>
    </lineage>
</organism>
<dbReference type="EMBL" id="JAMXQV010000012">
    <property type="protein sequence ID" value="MCR6485572.1"/>
    <property type="molecule type" value="Genomic_DNA"/>
</dbReference>
<feature type="chain" id="PRO_5040964384" evidence="1">
    <location>
        <begin position="26"/>
        <end position="498"/>
    </location>
</feature>
<dbReference type="InterPro" id="IPR018711">
    <property type="entry name" value="NAGPA"/>
</dbReference>
<feature type="domain" description="SPOR" evidence="2">
    <location>
        <begin position="58"/>
        <end position="146"/>
    </location>
</feature>
<proteinExistence type="predicted"/>
<name>A0A9X2SKA2_9PSEU</name>
<dbReference type="Gene3D" id="3.30.70.1070">
    <property type="entry name" value="Sporulation related repeat"/>
    <property type="match status" value="1"/>
</dbReference>
<dbReference type="SUPFAM" id="SSF110997">
    <property type="entry name" value="Sporulation related repeat"/>
    <property type="match status" value="1"/>
</dbReference>
<keyword evidence="3" id="KW-0378">Hydrolase</keyword>
<dbReference type="RefSeq" id="WP_257922166.1">
    <property type="nucleotide sequence ID" value="NZ_JAMXQV010000012.1"/>
</dbReference>
<evidence type="ECO:0000313" key="3">
    <source>
        <dbReference type="EMBL" id="MCR6485572.1"/>
    </source>
</evidence>
<dbReference type="GO" id="GO:0042834">
    <property type="term" value="F:peptidoglycan binding"/>
    <property type="evidence" value="ECO:0007669"/>
    <property type="project" value="InterPro"/>
</dbReference>
<dbReference type="InterPro" id="IPR007730">
    <property type="entry name" value="SPOR-like_dom"/>
</dbReference>
<keyword evidence="1" id="KW-0732">Signal</keyword>
<dbReference type="GO" id="GO:0016798">
    <property type="term" value="F:hydrolase activity, acting on glycosyl bonds"/>
    <property type="evidence" value="ECO:0007669"/>
    <property type="project" value="UniProtKB-KW"/>
</dbReference>
<accession>A0A9X2SKA2</accession>
<evidence type="ECO:0000259" key="2">
    <source>
        <dbReference type="PROSITE" id="PS51724"/>
    </source>
</evidence>
<dbReference type="Proteomes" id="UP001144096">
    <property type="component" value="Unassembled WGS sequence"/>
</dbReference>
<keyword evidence="4" id="KW-1185">Reference proteome</keyword>
<dbReference type="AlphaFoldDB" id="A0A9X2SKA2"/>
<dbReference type="Pfam" id="PF09992">
    <property type="entry name" value="NAGPA"/>
    <property type="match status" value="1"/>
</dbReference>
<reference evidence="3" key="1">
    <citation type="submission" date="2022-06" db="EMBL/GenBank/DDBJ databases">
        <title>Amycolatopsis iheyaensis sp. nov., a new species of the genus Amycolatopsis isolated from soil in Iheya island, Japan.</title>
        <authorList>
            <person name="Ngamcharungchit C."/>
            <person name="Kanto H."/>
            <person name="Take A."/>
            <person name="Intra B."/>
            <person name="Matsumoto A."/>
            <person name="Panbangred W."/>
            <person name="Inahashi Y."/>
        </authorList>
    </citation>
    <scope>NUCLEOTIDE SEQUENCE</scope>
    <source>
        <strain evidence="3">OK19-0408</strain>
    </source>
</reference>
<feature type="signal peptide" evidence="1">
    <location>
        <begin position="1"/>
        <end position="25"/>
    </location>
</feature>
<evidence type="ECO:0000256" key="1">
    <source>
        <dbReference type="SAM" id="SignalP"/>
    </source>
</evidence>
<protein>
    <submittedName>
        <fullName evidence="3">Phosphodiester glycosidase family protein</fullName>
    </submittedName>
</protein>
<dbReference type="PROSITE" id="PS51724">
    <property type="entry name" value="SPOR"/>
    <property type="match status" value="1"/>
</dbReference>
<evidence type="ECO:0000313" key="4">
    <source>
        <dbReference type="Proteomes" id="UP001144096"/>
    </source>
</evidence>
<gene>
    <name evidence="3" type="ORF">M8542_22355</name>
</gene>
<sequence length="498" mass="50400">MKTRMPLALALSAALTFALSTPASAAGDVLAPGLTVTTVVTGEGTGHSFWTVTVQVPGGASPDPDAPPAALGTREHADALVTALRGKGFAARAEEVGWPAFADTPRGALGWRVRVGAFADRARAAATASAMAANGFAGAAEWTGQDGPEAQGPQRMRVAVVDPRSFHGKVVASHGESVSGRRTTSALAAGALLGTNGGFFVIDPRDGIPGEPAGVGVYQGRLQSEATAGRPALLLDDGDHASIGVPRTVVTVGGREVNGVNRKPGLIRNCGEPGDVPTDRPLHDTTCTHPDELVLFTPQLGTPTPAGDGVEAVLDTHDVVTAVRPAGGEVPAGGHTVQGIGAAATWLTGHARPGVKLSVGTRIVDGHRTIHPAGVVNGGPWLVRDGRVAVDAAADGVVHPGDPSFVYGWGVKRNPRTMVGLDRRGRLLIVTADGRQPGFAEGLSLVEGAQLMAKLGAVTAINLDGGGSTAMAIGGKLVSSPSDATGERPVGDALLVVR</sequence>
<comment type="caution">
    <text evidence="3">The sequence shown here is derived from an EMBL/GenBank/DDBJ whole genome shotgun (WGS) entry which is preliminary data.</text>
</comment>
<dbReference type="PANTHER" id="PTHR40446">
    <property type="entry name" value="N-ACETYLGLUCOSAMINE-1-PHOSPHODIESTER ALPHA-N-ACETYLGLUCOSAMINIDASE"/>
    <property type="match status" value="1"/>
</dbReference>
<dbReference type="InterPro" id="IPR036680">
    <property type="entry name" value="SPOR-like_sf"/>
</dbReference>
<dbReference type="Pfam" id="PF05036">
    <property type="entry name" value="SPOR"/>
    <property type="match status" value="1"/>
</dbReference>
<dbReference type="PANTHER" id="PTHR40446:SF2">
    <property type="entry name" value="N-ACETYLGLUCOSAMINE-1-PHOSPHODIESTER ALPHA-N-ACETYLGLUCOSAMINIDASE"/>
    <property type="match status" value="1"/>
</dbReference>